<dbReference type="AlphaFoldDB" id="A0A0S4J141"/>
<feature type="transmembrane region" description="Helical" evidence="1">
    <location>
        <begin position="35"/>
        <end position="58"/>
    </location>
</feature>
<keyword evidence="1" id="KW-0812">Transmembrane</keyword>
<sequence length="78" mass="8991">MATILLFYFFVIHILILQIPMCGERQRVCLLASSRIVLCQSGITLWFVLKMCYSRIFLDTLLGMMFLPFCADRHASAV</sequence>
<dbReference type="EMBL" id="CYKH01001048">
    <property type="protein sequence ID" value="CUG80300.1"/>
    <property type="molecule type" value="Genomic_DNA"/>
</dbReference>
<evidence type="ECO:0000256" key="1">
    <source>
        <dbReference type="SAM" id="Phobius"/>
    </source>
</evidence>
<name>A0A0S4J141_BODSA</name>
<proteinExistence type="predicted"/>
<feature type="transmembrane region" description="Helical" evidence="1">
    <location>
        <begin position="6"/>
        <end position="23"/>
    </location>
</feature>
<keyword evidence="3" id="KW-1185">Reference proteome</keyword>
<gene>
    <name evidence="2" type="ORF">BSAL_05935</name>
</gene>
<dbReference type="Proteomes" id="UP000051952">
    <property type="component" value="Unassembled WGS sequence"/>
</dbReference>
<keyword evidence="1" id="KW-0472">Membrane</keyword>
<organism evidence="2 3">
    <name type="scientific">Bodo saltans</name>
    <name type="common">Flagellated protozoan</name>
    <dbReference type="NCBI Taxonomy" id="75058"/>
    <lineage>
        <taxon>Eukaryota</taxon>
        <taxon>Discoba</taxon>
        <taxon>Euglenozoa</taxon>
        <taxon>Kinetoplastea</taxon>
        <taxon>Metakinetoplastina</taxon>
        <taxon>Eubodonida</taxon>
        <taxon>Bodonidae</taxon>
        <taxon>Bodo</taxon>
    </lineage>
</organism>
<reference evidence="3" key="1">
    <citation type="submission" date="2015-09" db="EMBL/GenBank/DDBJ databases">
        <authorList>
            <consortium name="Pathogen Informatics"/>
        </authorList>
    </citation>
    <scope>NUCLEOTIDE SEQUENCE [LARGE SCALE GENOMIC DNA]</scope>
    <source>
        <strain evidence="3">Lake Konstanz</strain>
    </source>
</reference>
<dbReference type="VEuPathDB" id="TriTrypDB:BSAL_05935"/>
<protein>
    <submittedName>
        <fullName evidence="2">Membrane-associated protein, putative</fullName>
    </submittedName>
</protein>
<evidence type="ECO:0000313" key="3">
    <source>
        <dbReference type="Proteomes" id="UP000051952"/>
    </source>
</evidence>
<accession>A0A0S4J141</accession>
<evidence type="ECO:0000313" key="2">
    <source>
        <dbReference type="EMBL" id="CUG80300.1"/>
    </source>
</evidence>
<keyword evidence="1" id="KW-1133">Transmembrane helix</keyword>